<comment type="caution">
    <text evidence="2">The sequence shown here is derived from an EMBL/GenBank/DDBJ whole genome shotgun (WGS) entry which is preliminary data.</text>
</comment>
<organism evidence="2 3">
    <name type="scientific">Triparma retinervis</name>
    <dbReference type="NCBI Taxonomy" id="2557542"/>
    <lineage>
        <taxon>Eukaryota</taxon>
        <taxon>Sar</taxon>
        <taxon>Stramenopiles</taxon>
        <taxon>Ochrophyta</taxon>
        <taxon>Bolidophyceae</taxon>
        <taxon>Parmales</taxon>
        <taxon>Triparmaceae</taxon>
        <taxon>Triparma</taxon>
    </lineage>
</organism>
<reference evidence="2" key="1">
    <citation type="submission" date="2022-07" db="EMBL/GenBank/DDBJ databases">
        <title>Genome analysis of Parmales, a sister group of diatoms, reveals the evolutionary specialization of diatoms from phago-mixotrophs to photoautotrophs.</title>
        <authorList>
            <person name="Ban H."/>
            <person name="Sato S."/>
            <person name="Yoshikawa S."/>
            <person name="Kazumasa Y."/>
            <person name="Nakamura Y."/>
            <person name="Ichinomiya M."/>
            <person name="Saitoh K."/>
            <person name="Sato N."/>
            <person name="Blanc-Mathieu R."/>
            <person name="Endo H."/>
            <person name="Kuwata A."/>
            <person name="Ogata H."/>
        </authorList>
    </citation>
    <scope>NUCLEOTIDE SEQUENCE</scope>
</reference>
<sequence>MLFTLLAFLVVQAGSSTITGVNLGGWLLIEEWMFSNGQFDRVAEKDDLPQGVIMPPLLPDGPGFNWFSEGDLISRLADEFSPDFAVEVQRFVNEGIDVLLDIHAMPGGSSQG</sequence>
<dbReference type="InterPro" id="IPR017853">
    <property type="entry name" value="GH"/>
</dbReference>
<gene>
    <name evidence="2" type="ORF">TrRE_jg5798</name>
</gene>
<keyword evidence="3" id="KW-1185">Reference proteome</keyword>
<dbReference type="Proteomes" id="UP001165082">
    <property type="component" value="Unassembled WGS sequence"/>
</dbReference>
<evidence type="ECO:0000313" key="3">
    <source>
        <dbReference type="Proteomes" id="UP001165082"/>
    </source>
</evidence>
<dbReference type="SUPFAM" id="SSF51445">
    <property type="entry name" value="(Trans)glycosidases"/>
    <property type="match status" value="1"/>
</dbReference>
<proteinExistence type="predicted"/>
<accession>A0A9W6ZW97</accession>
<protein>
    <recommendedName>
        <fullName evidence="4">Glycoside hydrolase family 5 domain-containing protein</fullName>
    </recommendedName>
</protein>
<dbReference type="EMBL" id="BRXZ01000941">
    <property type="protein sequence ID" value="GMH58080.1"/>
    <property type="molecule type" value="Genomic_DNA"/>
</dbReference>
<dbReference type="AlphaFoldDB" id="A0A9W6ZW97"/>
<evidence type="ECO:0000256" key="1">
    <source>
        <dbReference type="SAM" id="SignalP"/>
    </source>
</evidence>
<keyword evidence="1" id="KW-0732">Signal</keyword>
<feature type="non-terminal residue" evidence="2">
    <location>
        <position position="1"/>
    </location>
</feature>
<evidence type="ECO:0000313" key="2">
    <source>
        <dbReference type="EMBL" id="GMH58080.1"/>
    </source>
</evidence>
<evidence type="ECO:0008006" key="4">
    <source>
        <dbReference type="Google" id="ProtNLM"/>
    </source>
</evidence>
<dbReference type="OrthoDB" id="62120at2759"/>
<name>A0A9W6ZW97_9STRA</name>
<feature type="chain" id="PRO_5040806003" description="Glycoside hydrolase family 5 domain-containing protein" evidence="1">
    <location>
        <begin position="16"/>
        <end position="112"/>
    </location>
</feature>
<feature type="signal peptide" evidence="1">
    <location>
        <begin position="1"/>
        <end position="15"/>
    </location>
</feature>